<evidence type="ECO:0000256" key="7">
    <source>
        <dbReference type="ARBA" id="ARBA00023170"/>
    </source>
</evidence>
<feature type="compositionally biased region" description="Polar residues" evidence="9">
    <location>
        <begin position="1"/>
        <end position="17"/>
    </location>
</feature>
<evidence type="ECO:0000256" key="4">
    <source>
        <dbReference type="ARBA" id="ARBA00022989"/>
    </source>
</evidence>
<dbReference type="AlphaFoldDB" id="A0AAW1EFW1"/>
<dbReference type="Proteomes" id="UP001488805">
    <property type="component" value="Unassembled WGS sequence"/>
</dbReference>
<protein>
    <recommendedName>
        <fullName evidence="11">G-protein coupled receptors family 1 profile domain-containing protein</fullName>
    </recommendedName>
</protein>
<reference evidence="12 13" key="1">
    <citation type="journal article" date="2024" name="Genome Biol. Evol.">
        <title>Chromosome-level genome assembly of the viviparous eelpout Zoarces viviparus.</title>
        <authorList>
            <person name="Fuhrmann N."/>
            <person name="Brasseur M.V."/>
            <person name="Bakowski C.E."/>
            <person name="Podsiadlowski L."/>
            <person name="Prost S."/>
            <person name="Krehenwinkel H."/>
            <person name="Mayer C."/>
        </authorList>
    </citation>
    <scope>NUCLEOTIDE SEQUENCE [LARGE SCALE GENOMIC DNA]</scope>
    <source>
        <strain evidence="12">NO-MEL_2022_Ind0_liver</strain>
    </source>
</reference>
<evidence type="ECO:0000313" key="13">
    <source>
        <dbReference type="Proteomes" id="UP001488805"/>
    </source>
</evidence>
<evidence type="ECO:0000259" key="11">
    <source>
        <dbReference type="PROSITE" id="PS50262"/>
    </source>
</evidence>
<evidence type="ECO:0000256" key="10">
    <source>
        <dbReference type="SAM" id="Phobius"/>
    </source>
</evidence>
<keyword evidence="6 10" id="KW-0472">Membrane</keyword>
<evidence type="ECO:0000256" key="3">
    <source>
        <dbReference type="ARBA" id="ARBA00022692"/>
    </source>
</evidence>
<dbReference type="GO" id="GO:0005886">
    <property type="term" value="C:plasma membrane"/>
    <property type="evidence" value="ECO:0007669"/>
    <property type="project" value="UniProtKB-SubCell"/>
</dbReference>
<sequence length="768" mass="83920">MSTTHVSSPAPNQSDLSTAAHEKTDVPSEVERQIRLVIFGLCVIFAAATFVGGVYSLLSLLRMRRKTSLCLIVASMSVDDLLSVVPLSLFMLLQWETAGGGGSGSLCTLSGLLYVFQGVSSNMKACLIAAYTFYVTKRFGVLQSVRRPLRVMWAIAGVWAVSLAVSVLPLCGWGSFKPLSLGCFPESDSFYTLLLFSLYSMCFCGLLFFFISLTYQLLCSREPQRTLLYPSYLDMTRGLSGSAPLCDLPSFSRDSLNSSFGAYNELSPSSWGTELREKQASGVSPVSISGQRTAAVGDTPVVFAQKRFSMILAVVRVILWMPMMTSVLVSHTVNARSYSLETLSFFLTLLAPVVTPLFVLSERWIHMPCGCFINCKRDPTQEPAVMKRRFEFNLSLQQGYGVYKLSHATVSPSSPPLEKPAYHSLFNCDFPDTCLDALESGGLSSLGPGFDFSTTCPMDSSSHADLSLEVVAGGGEALADCSLPLENQGDDGDFLCVSSLPSHHREQDHHLTDTSSVFEGPERRLSHEECRKIELTDWEWCRSKSERTPRQRSSRLSIPLCAFQGTVSLQSPTGKTLSLSTYEVSSDGLKISPHNTKKVEVYRSKSVGHEPSADDPAPGGHAGDANVSSVGMGMEIGMGMGIGAGVGDTNVKIHLEVLEICDNEEAMDSVSIISNISQSSAHARSPSLRYSRRENRFVSCDLGETASYSLLIPSSGNPEAENINITIPDTVEAHRRNSRRQTQENSGYREEIQLLNEAYRKQAGEREE</sequence>
<dbReference type="GO" id="GO:0004930">
    <property type="term" value="F:G protein-coupled receptor activity"/>
    <property type="evidence" value="ECO:0007669"/>
    <property type="project" value="UniProtKB-KW"/>
</dbReference>
<feature type="region of interest" description="Disordered" evidence="9">
    <location>
        <begin position="1"/>
        <end position="22"/>
    </location>
</feature>
<keyword evidence="8" id="KW-0807">Transducer</keyword>
<evidence type="ECO:0000256" key="5">
    <source>
        <dbReference type="ARBA" id="ARBA00023040"/>
    </source>
</evidence>
<feature type="transmembrane region" description="Helical" evidence="10">
    <location>
        <begin position="148"/>
        <end position="170"/>
    </location>
</feature>
<dbReference type="GO" id="GO:0042923">
    <property type="term" value="F:neuropeptide binding"/>
    <property type="evidence" value="ECO:0007669"/>
    <property type="project" value="TreeGrafter"/>
</dbReference>
<evidence type="ECO:0000256" key="8">
    <source>
        <dbReference type="ARBA" id="ARBA00023224"/>
    </source>
</evidence>
<keyword evidence="7" id="KW-0675">Receptor</keyword>
<dbReference type="GO" id="GO:0007218">
    <property type="term" value="P:neuropeptide signaling pathway"/>
    <property type="evidence" value="ECO:0007669"/>
    <property type="project" value="TreeGrafter"/>
</dbReference>
<evidence type="ECO:0000256" key="9">
    <source>
        <dbReference type="SAM" id="MobiDB-lite"/>
    </source>
</evidence>
<keyword evidence="3 10" id="KW-0812">Transmembrane</keyword>
<feature type="transmembrane region" description="Helical" evidence="10">
    <location>
        <begin position="310"/>
        <end position="330"/>
    </location>
</feature>
<feature type="transmembrane region" description="Helical" evidence="10">
    <location>
        <begin position="113"/>
        <end position="136"/>
    </location>
</feature>
<feature type="transmembrane region" description="Helical" evidence="10">
    <location>
        <begin position="70"/>
        <end position="93"/>
    </location>
</feature>
<dbReference type="SUPFAM" id="SSF81321">
    <property type="entry name" value="Family A G protein-coupled receptor-like"/>
    <property type="match status" value="1"/>
</dbReference>
<feature type="transmembrane region" description="Helical" evidence="10">
    <location>
        <begin position="36"/>
        <end position="58"/>
    </location>
</feature>
<evidence type="ECO:0000256" key="1">
    <source>
        <dbReference type="ARBA" id="ARBA00004651"/>
    </source>
</evidence>
<proteinExistence type="predicted"/>
<comment type="subcellular location">
    <subcellularLocation>
        <location evidence="1">Cell membrane</location>
        <topology evidence="1">Multi-pass membrane protein</topology>
    </subcellularLocation>
</comment>
<gene>
    <name evidence="12" type="ORF">VZT92_020827</name>
</gene>
<organism evidence="12 13">
    <name type="scientific">Zoarces viviparus</name>
    <name type="common">Viviparous eelpout</name>
    <name type="synonym">Blennius viviparus</name>
    <dbReference type="NCBI Taxonomy" id="48416"/>
    <lineage>
        <taxon>Eukaryota</taxon>
        <taxon>Metazoa</taxon>
        <taxon>Chordata</taxon>
        <taxon>Craniata</taxon>
        <taxon>Vertebrata</taxon>
        <taxon>Euteleostomi</taxon>
        <taxon>Actinopterygii</taxon>
        <taxon>Neopterygii</taxon>
        <taxon>Teleostei</taxon>
        <taxon>Neoteleostei</taxon>
        <taxon>Acanthomorphata</taxon>
        <taxon>Eupercaria</taxon>
        <taxon>Perciformes</taxon>
        <taxon>Cottioidei</taxon>
        <taxon>Zoarcales</taxon>
        <taxon>Zoarcidae</taxon>
        <taxon>Zoarcinae</taxon>
        <taxon>Zoarces</taxon>
    </lineage>
</organism>
<keyword evidence="2" id="KW-1003">Cell membrane</keyword>
<dbReference type="InterPro" id="IPR017452">
    <property type="entry name" value="GPCR_Rhodpsn_7TM"/>
</dbReference>
<keyword evidence="13" id="KW-1185">Reference proteome</keyword>
<dbReference type="Gene3D" id="1.20.1070.10">
    <property type="entry name" value="Rhodopsin 7-helix transmembrane proteins"/>
    <property type="match status" value="1"/>
</dbReference>
<accession>A0AAW1EFW1</accession>
<feature type="transmembrane region" description="Helical" evidence="10">
    <location>
        <begin position="190"/>
        <end position="215"/>
    </location>
</feature>
<dbReference type="PANTHER" id="PTHR24229">
    <property type="entry name" value="NEUROPEPTIDES RECEPTOR"/>
    <property type="match status" value="1"/>
</dbReference>
<dbReference type="PROSITE" id="PS50262">
    <property type="entry name" value="G_PROTEIN_RECEP_F1_2"/>
    <property type="match status" value="1"/>
</dbReference>
<dbReference type="EMBL" id="JBCEZU010000329">
    <property type="protein sequence ID" value="KAK9520975.1"/>
    <property type="molecule type" value="Genomic_DNA"/>
</dbReference>
<evidence type="ECO:0000256" key="6">
    <source>
        <dbReference type="ARBA" id="ARBA00023136"/>
    </source>
</evidence>
<comment type="caution">
    <text evidence="12">The sequence shown here is derived from an EMBL/GenBank/DDBJ whole genome shotgun (WGS) entry which is preliminary data.</text>
</comment>
<dbReference type="CDD" id="cd15011">
    <property type="entry name" value="7tmA_GPR149"/>
    <property type="match status" value="1"/>
</dbReference>
<dbReference type="PANTHER" id="PTHR24229:SF32">
    <property type="entry name" value="G-PROTEIN COUPLED RECEPTOR 149-RELATED"/>
    <property type="match status" value="1"/>
</dbReference>
<evidence type="ECO:0000256" key="2">
    <source>
        <dbReference type="ARBA" id="ARBA00022475"/>
    </source>
</evidence>
<keyword evidence="4 10" id="KW-1133">Transmembrane helix</keyword>
<evidence type="ECO:0000313" key="12">
    <source>
        <dbReference type="EMBL" id="KAK9520975.1"/>
    </source>
</evidence>
<feature type="region of interest" description="Disordered" evidence="9">
    <location>
        <begin position="607"/>
        <end position="628"/>
    </location>
</feature>
<name>A0AAW1EFW1_ZOAVI</name>
<feature type="domain" description="G-protein coupled receptors family 1 profile" evidence="11">
    <location>
        <begin position="52"/>
        <end position="359"/>
    </location>
</feature>
<keyword evidence="5" id="KW-0297">G-protein coupled receptor</keyword>
<dbReference type="GO" id="GO:0043005">
    <property type="term" value="C:neuron projection"/>
    <property type="evidence" value="ECO:0007669"/>
    <property type="project" value="TreeGrafter"/>
</dbReference>